<dbReference type="EMBL" id="JARIHO010000146">
    <property type="protein sequence ID" value="KAJ7301020.1"/>
    <property type="molecule type" value="Genomic_DNA"/>
</dbReference>
<sequence>MAGAHSDVFQSDIGVPIGDPASPTLWDLSFADFKLHLDPDDLRLGGVRHLNTFARWCGNNMLEANATKSWVMIFGPIPSVIPVLTLNGIMVRYTDRFAYVGITFQSTARNIFASYYAAKASTARGTGYSVLGIESYIGDLPPKEGRLLYMACIDPHLVSAADIIVDVDDTALALLEKVQRSFLRRLLGLDQHSMRAPLFTELGLYAKVALEDSYDLYLNNHPGYWMDLVYALRILRFPVELPSLPSLTAELCEKLGKAVTRPQCVICN</sequence>
<name>A0AAD7E7F0_9AGAR</name>
<keyword evidence="2" id="KW-1185">Reference proteome</keyword>
<protein>
    <recommendedName>
        <fullName evidence="3">Reverse transcriptase domain-containing protein</fullName>
    </recommendedName>
</protein>
<dbReference type="AlphaFoldDB" id="A0AAD7E7F0"/>
<accession>A0AAD7E7F0</accession>
<gene>
    <name evidence="1" type="ORF">DFH08DRAFT_979134</name>
</gene>
<proteinExistence type="predicted"/>
<evidence type="ECO:0008006" key="3">
    <source>
        <dbReference type="Google" id="ProtNLM"/>
    </source>
</evidence>
<comment type="caution">
    <text evidence="1">The sequence shown here is derived from an EMBL/GenBank/DDBJ whole genome shotgun (WGS) entry which is preliminary data.</text>
</comment>
<organism evidence="1 2">
    <name type="scientific">Mycena albidolilacea</name>
    <dbReference type="NCBI Taxonomy" id="1033008"/>
    <lineage>
        <taxon>Eukaryota</taxon>
        <taxon>Fungi</taxon>
        <taxon>Dikarya</taxon>
        <taxon>Basidiomycota</taxon>
        <taxon>Agaricomycotina</taxon>
        <taxon>Agaricomycetes</taxon>
        <taxon>Agaricomycetidae</taxon>
        <taxon>Agaricales</taxon>
        <taxon>Marasmiineae</taxon>
        <taxon>Mycenaceae</taxon>
        <taxon>Mycena</taxon>
    </lineage>
</organism>
<evidence type="ECO:0000313" key="2">
    <source>
        <dbReference type="Proteomes" id="UP001218218"/>
    </source>
</evidence>
<reference evidence="1" key="1">
    <citation type="submission" date="2023-03" db="EMBL/GenBank/DDBJ databases">
        <title>Massive genome expansion in bonnet fungi (Mycena s.s.) driven by repeated elements and novel gene families across ecological guilds.</title>
        <authorList>
            <consortium name="Lawrence Berkeley National Laboratory"/>
            <person name="Harder C.B."/>
            <person name="Miyauchi S."/>
            <person name="Viragh M."/>
            <person name="Kuo A."/>
            <person name="Thoen E."/>
            <person name="Andreopoulos B."/>
            <person name="Lu D."/>
            <person name="Skrede I."/>
            <person name="Drula E."/>
            <person name="Henrissat B."/>
            <person name="Morin E."/>
            <person name="Kohler A."/>
            <person name="Barry K."/>
            <person name="LaButti K."/>
            <person name="Morin E."/>
            <person name="Salamov A."/>
            <person name="Lipzen A."/>
            <person name="Mereny Z."/>
            <person name="Hegedus B."/>
            <person name="Baldrian P."/>
            <person name="Stursova M."/>
            <person name="Weitz H."/>
            <person name="Taylor A."/>
            <person name="Grigoriev I.V."/>
            <person name="Nagy L.G."/>
            <person name="Martin F."/>
            <person name="Kauserud H."/>
        </authorList>
    </citation>
    <scope>NUCLEOTIDE SEQUENCE</scope>
    <source>
        <strain evidence="1">CBHHK002</strain>
    </source>
</reference>
<evidence type="ECO:0000313" key="1">
    <source>
        <dbReference type="EMBL" id="KAJ7301020.1"/>
    </source>
</evidence>
<dbReference type="Proteomes" id="UP001218218">
    <property type="component" value="Unassembled WGS sequence"/>
</dbReference>